<keyword evidence="7 8" id="KW-1015">Disulfide bond</keyword>
<organism evidence="10">
    <name type="scientific">Theileria annulata</name>
    <dbReference type="NCBI Taxonomy" id="5874"/>
    <lineage>
        <taxon>Eukaryota</taxon>
        <taxon>Sar</taxon>
        <taxon>Alveolata</taxon>
        <taxon>Apicomplexa</taxon>
        <taxon>Aconoidasida</taxon>
        <taxon>Piroplasmida</taxon>
        <taxon>Theileriidae</taxon>
        <taxon>Theileria</taxon>
    </lineage>
</organism>
<keyword evidence="8" id="KW-0143">Chaperone</keyword>
<keyword evidence="8" id="KW-0472">Membrane</keyword>
<dbReference type="PANTHER" id="PTHR13172">
    <property type="entry name" value="MITOCHONDRIAL IMPORT INNER MEMBRANE TRANSLOCASE SUBUNIT TIM9B"/>
    <property type="match status" value="1"/>
</dbReference>
<dbReference type="InterPro" id="IPR004217">
    <property type="entry name" value="Tim10-like"/>
</dbReference>
<comment type="subunit">
    <text evidence="8">Heterohexamer.</text>
</comment>
<keyword evidence="1 8" id="KW-0813">Transport</keyword>
<evidence type="ECO:0000256" key="1">
    <source>
        <dbReference type="ARBA" id="ARBA00022448"/>
    </source>
</evidence>
<keyword evidence="4 8" id="KW-0653">Protein transport</keyword>
<comment type="subcellular location">
    <subcellularLocation>
        <location evidence="8">Mitochondrion inner membrane</location>
        <topology evidence="8">Peripheral membrane protein</topology>
        <orientation evidence="8">Intermembrane side</orientation>
    </subcellularLocation>
</comment>
<keyword evidence="8" id="KW-0999">Mitochondrion inner membrane</keyword>
<evidence type="ECO:0000256" key="3">
    <source>
        <dbReference type="ARBA" id="ARBA00022833"/>
    </source>
</evidence>
<dbReference type="VEuPathDB" id="PiroplasmaDB:TA05720"/>
<feature type="domain" description="Tim10-like" evidence="9">
    <location>
        <begin position="26"/>
        <end position="86"/>
    </location>
</feature>
<sequence>MSQSSGLGSEFNHLTASQRSAVLEKLNQIQYQDTMDTYNGLVERCFNECVSGFRSKDLDKKETQCVESCVKLFFDFSQRVSTRFAEKQSKI</sequence>
<keyword evidence="2" id="KW-0479">Metal-binding</keyword>
<comment type="similarity">
    <text evidence="8">Belongs to the small Tim family.</text>
</comment>
<proteinExistence type="inferred from homology"/>
<dbReference type="EMBL" id="UIVT01000001">
    <property type="protein sequence ID" value="SVP88938.1"/>
    <property type="molecule type" value="Genomic_DNA"/>
</dbReference>
<reference evidence="10" key="1">
    <citation type="submission" date="2018-07" db="EMBL/GenBank/DDBJ databases">
        <authorList>
            <person name="Quirk P.G."/>
            <person name="Krulwich T.A."/>
        </authorList>
    </citation>
    <scope>NUCLEOTIDE SEQUENCE</scope>
    <source>
        <strain evidence="10">Anand</strain>
    </source>
</reference>
<comment type="domain">
    <text evidence="8">The twin CX3C motif contains 4 conserved Cys residues that form 2 disulfide bonds in the mitochondrial intermembrane space.</text>
</comment>
<protein>
    <recommendedName>
        <fullName evidence="8">Mitochondrial import inner membrane translocase subunit</fullName>
    </recommendedName>
</protein>
<evidence type="ECO:0000256" key="6">
    <source>
        <dbReference type="ARBA" id="ARBA00023128"/>
    </source>
</evidence>
<dbReference type="GO" id="GO:0046872">
    <property type="term" value="F:metal ion binding"/>
    <property type="evidence" value="ECO:0007669"/>
    <property type="project" value="UniProtKB-KW"/>
</dbReference>
<gene>
    <name evidence="10" type="ORF">TAT_000079000</name>
    <name evidence="11" type="ORF">TAV_000078400</name>
</gene>
<comment type="function">
    <text evidence="8">Mitochondrial intermembrane chaperone that participates in the import and insertion of some multi-pass transmembrane proteins into the mitochondrial inner membrane. Also required for the transfer of beta-barrel precursors from the TOM complex to the sorting and assembly machinery (SAM complex) of the outer membrane. Acts as a chaperone-like protein that protects the hydrophobic precursors from aggregation and guide them through the mitochondrial intermembrane space.</text>
</comment>
<evidence type="ECO:0000256" key="5">
    <source>
        <dbReference type="ARBA" id="ARBA00023010"/>
    </source>
</evidence>
<dbReference type="EMBL" id="UIVS01000001">
    <property type="protein sequence ID" value="SVP90080.1"/>
    <property type="molecule type" value="Genomic_DNA"/>
</dbReference>
<keyword evidence="5 8" id="KW-0811">Translocation</keyword>
<dbReference type="GO" id="GO:0005743">
    <property type="term" value="C:mitochondrial inner membrane"/>
    <property type="evidence" value="ECO:0007669"/>
    <property type="project" value="UniProtKB-SubCell"/>
</dbReference>
<dbReference type="AlphaFoldDB" id="A0A3B0MV34"/>
<dbReference type="InterPro" id="IPR035427">
    <property type="entry name" value="Tim10-like_dom_sf"/>
</dbReference>
<keyword evidence="3" id="KW-0862">Zinc</keyword>
<accession>A0A3B0MV34</accession>
<evidence type="ECO:0000313" key="11">
    <source>
        <dbReference type="EMBL" id="SVP90080.1"/>
    </source>
</evidence>
<dbReference type="Gene3D" id="1.10.287.810">
    <property type="entry name" value="Mitochondrial import inner membrane translocase subunit tim13 like domains"/>
    <property type="match status" value="1"/>
</dbReference>
<evidence type="ECO:0000256" key="2">
    <source>
        <dbReference type="ARBA" id="ARBA00022723"/>
    </source>
</evidence>
<evidence type="ECO:0000256" key="7">
    <source>
        <dbReference type="ARBA" id="ARBA00023157"/>
    </source>
</evidence>
<name>A0A3B0MV34_THEAN</name>
<evidence type="ECO:0000259" key="9">
    <source>
        <dbReference type="Pfam" id="PF02953"/>
    </source>
</evidence>
<dbReference type="SUPFAM" id="SSF144122">
    <property type="entry name" value="Tim10-like"/>
    <property type="match status" value="1"/>
</dbReference>
<dbReference type="GO" id="GO:0015031">
    <property type="term" value="P:protein transport"/>
    <property type="evidence" value="ECO:0007669"/>
    <property type="project" value="UniProtKB-KW"/>
</dbReference>
<dbReference type="InterPro" id="IPR050673">
    <property type="entry name" value="Mito_inner_translocase_sub"/>
</dbReference>
<keyword evidence="6 8" id="KW-0496">Mitochondrion</keyword>
<evidence type="ECO:0000256" key="4">
    <source>
        <dbReference type="ARBA" id="ARBA00022927"/>
    </source>
</evidence>
<evidence type="ECO:0000313" key="10">
    <source>
        <dbReference type="EMBL" id="SVP88938.1"/>
    </source>
</evidence>
<dbReference type="Pfam" id="PF02953">
    <property type="entry name" value="zf-Tim10_DDP"/>
    <property type="match status" value="1"/>
</dbReference>
<evidence type="ECO:0000256" key="8">
    <source>
        <dbReference type="RuleBase" id="RU367043"/>
    </source>
</evidence>